<dbReference type="Pfam" id="PF02536">
    <property type="entry name" value="mTERF"/>
    <property type="match status" value="1"/>
</dbReference>
<dbReference type="Gramene" id="FCD_00007840-RA">
    <property type="protein sequence ID" value="FCD_00007840-RA:cds"/>
    <property type="gene ID" value="FCD_00007840"/>
</dbReference>
<dbReference type="Gene3D" id="1.25.70.10">
    <property type="entry name" value="Transcription termination factor 3, mitochondrial"/>
    <property type="match status" value="1"/>
</dbReference>
<dbReference type="PANTHER" id="PTHR13068">
    <property type="entry name" value="CGI-12 PROTEIN-RELATED"/>
    <property type="match status" value="1"/>
</dbReference>
<gene>
    <name evidence="4" type="ORF">TIFTF001_014502</name>
</gene>
<name>A0AA88ARC0_FICCA</name>
<evidence type="ECO:0000256" key="3">
    <source>
        <dbReference type="ARBA" id="ARBA00022946"/>
    </source>
</evidence>
<accession>A0AA88ARC0</accession>
<keyword evidence="2" id="KW-0804">Transcription</keyword>
<dbReference type="Proteomes" id="UP001187192">
    <property type="component" value="Unassembled WGS sequence"/>
</dbReference>
<evidence type="ECO:0000256" key="2">
    <source>
        <dbReference type="ARBA" id="ARBA00022472"/>
    </source>
</evidence>
<evidence type="ECO:0000313" key="5">
    <source>
        <dbReference type="Proteomes" id="UP001187192"/>
    </source>
</evidence>
<reference evidence="4" key="1">
    <citation type="submission" date="2023-07" db="EMBL/GenBank/DDBJ databases">
        <title>draft genome sequence of fig (Ficus carica).</title>
        <authorList>
            <person name="Takahashi T."/>
            <person name="Nishimura K."/>
        </authorList>
    </citation>
    <scope>NUCLEOTIDE SEQUENCE</scope>
</reference>
<dbReference type="InterPro" id="IPR003690">
    <property type="entry name" value="MTERF"/>
</dbReference>
<sequence length="378" mass="42960">MISQIFKRVLSSQSHLKNPNLSFSISILFFSSSSQPRTHKPKPTTTVSEYLINQHQFSPEAASKASSAVSHLKNPQRSDSVLSFLRESGFSQSQLEETIKKLPRVLSSDVDKSIRPKFKIFHDLGLSPSDIAEIISSDPWILWYSSDNRFGPSISVLKSILGSDDAVCKALKLSGWFLKIDLEKSMVPNIEFLKSCGVDSSAILKFVFKFPRFLMLKHESMVDCVRRADEMGFDRKSKMFLPAIRVLSSMSLENWGLKLDVFRSLGFSENDILAVFRRVPLVFGVSKSKIKDMTELLLLSGNHDISFVVNHPELLLCSPERRLKPRLKVLQILEDKRILKKKPSLTTVCKITDKLFSEKYVLPYANELQLEEQNVERS</sequence>
<comment type="caution">
    <text evidence="4">The sequence shown here is derived from an EMBL/GenBank/DDBJ whole genome shotgun (WGS) entry which is preliminary data.</text>
</comment>
<dbReference type="GO" id="GO:0003676">
    <property type="term" value="F:nucleic acid binding"/>
    <property type="evidence" value="ECO:0007669"/>
    <property type="project" value="InterPro"/>
</dbReference>
<keyword evidence="2" id="KW-0806">Transcription termination</keyword>
<keyword evidence="3" id="KW-0809">Transit peptide</keyword>
<evidence type="ECO:0000313" key="4">
    <source>
        <dbReference type="EMBL" id="GMN45306.1"/>
    </source>
</evidence>
<keyword evidence="5" id="KW-1185">Reference proteome</keyword>
<dbReference type="PANTHER" id="PTHR13068:SF130">
    <property type="entry name" value="TRANSCRIPTION TERMINATION FACTOR MTERF6, CHLOROPLASTIC_MITOCHONDRIAL-LIKE"/>
    <property type="match status" value="1"/>
</dbReference>
<keyword evidence="2" id="KW-0805">Transcription regulation</keyword>
<comment type="similarity">
    <text evidence="1">Belongs to the mTERF family.</text>
</comment>
<dbReference type="SMART" id="SM00733">
    <property type="entry name" value="Mterf"/>
    <property type="match status" value="7"/>
</dbReference>
<dbReference type="InterPro" id="IPR038538">
    <property type="entry name" value="MTERF_sf"/>
</dbReference>
<dbReference type="EMBL" id="BTGU01000020">
    <property type="protein sequence ID" value="GMN45306.1"/>
    <property type="molecule type" value="Genomic_DNA"/>
</dbReference>
<dbReference type="GO" id="GO:0006353">
    <property type="term" value="P:DNA-templated transcription termination"/>
    <property type="evidence" value="ECO:0007669"/>
    <property type="project" value="UniProtKB-KW"/>
</dbReference>
<protein>
    <submittedName>
        <fullName evidence="4">Uncharacterized protein</fullName>
    </submittedName>
</protein>
<organism evidence="4 5">
    <name type="scientific">Ficus carica</name>
    <name type="common">Common fig</name>
    <dbReference type="NCBI Taxonomy" id="3494"/>
    <lineage>
        <taxon>Eukaryota</taxon>
        <taxon>Viridiplantae</taxon>
        <taxon>Streptophyta</taxon>
        <taxon>Embryophyta</taxon>
        <taxon>Tracheophyta</taxon>
        <taxon>Spermatophyta</taxon>
        <taxon>Magnoliopsida</taxon>
        <taxon>eudicotyledons</taxon>
        <taxon>Gunneridae</taxon>
        <taxon>Pentapetalae</taxon>
        <taxon>rosids</taxon>
        <taxon>fabids</taxon>
        <taxon>Rosales</taxon>
        <taxon>Moraceae</taxon>
        <taxon>Ficeae</taxon>
        <taxon>Ficus</taxon>
    </lineage>
</organism>
<proteinExistence type="inferred from homology"/>
<evidence type="ECO:0000256" key="1">
    <source>
        <dbReference type="ARBA" id="ARBA00007692"/>
    </source>
</evidence>
<dbReference type="FunFam" id="1.25.70.10:FF:000001">
    <property type="entry name" value="Mitochondrial transcription termination factor-like"/>
    <property type="match status" value="1"/>
</dbReference>
<dbReference type="AlphaFoldDB" id="A0AA88ARC0"/>